<evidence type="ECO:0000313" key="3">
    <source>
        <dbReference type="Proteomes" id="UP000001631"/>
    </source>
</evidence>
<feature type="region of interest" description="Disordered" evidence="1">
    <location>
        <begin position="217"/>
        <end position="285"/>
    </location>
</feature>
<proteinExistence type="predicted"/>
<dbReference type="EMBL" id="GG663363">
    <property type="protein sequence ID" value="EEH10802.1"/>
    <property type="molecule type" value="Genomic_DNA"/>
</dbReference>
<feature type="compositionally biased region" description="Polar residues" evidence="1">
    <location>
        <begin position="245"/>
        <end position="262"/>
    </location>
</feature>
<accession>C0NAW1</accession>
<dbReference type="InParanoid" id="C0NAW1"/>
<evidence type="ECO:0000313" key="2">
    <source>
        <dbReference type="EMBL" id="EEH10802.1"/>
    </source>
</evidence>
<dbReference type="VEuPathDB" id="FungiDB:I7I50_02026"/>
<gene>
    <name evidence="2" type="ORF">HCBG_00257</name>
</gene>
<evidence type="ECO:0000256" key="1">
    <source>
        <dbReference type="SAM" id="MobiDB-lite"/>
    </source>
</evidence>
<dbReference type="HOGENOM" id="CLU_637716_0_0_1"/>
<sequence length="430" mass="47671">MFSVLDLFLSAGIFRGKRSVVLSRTLTPFFPSSSPILSCGHFLWSLPSRLWPTCDKHSWIEEHPQSSLDVLSSKDHVSSPVFLDHPALSGNSASSTSVFPPLYPSTYANWPHNATTRHLLVQPPVELSRYLSRTFQIDLLRRRAAVSVSFLSGFFHEINPGLMASRYACRACLPPPGQPVLPLSPKLSPYPPSVEMSSKSSSVVSCGHVQTDVVAFPPTKGISLNSPPSEGINHQEECPQRIPDGNNQPGSTPPAQRQPSNWDTKDPQTKASWKVSSLHRPGPRLQESTIYPPVYSCRSHSQSHPLIQLHGFTKLVVGVVKAHKISPGHQRECAVQVSVDIILRPYYTRTQRRHIMGVHAQFHHICGGPYTVLTSTNFPTLDWLDHASPSHKSDQSRGGAWIPDKESLRFGACSLNLGRQARQYLVELQD</sequence>
<dbReference type="GeneID" id="69033274"/>
<dbReference type="Proteomes" id="UP000001631">
    <property type="component" value="Unassembled WGS sequence"/>
</dbReference>
<dbReference type="RefSeq" id="XP_045291282.1">
    <property type="nucleotide sequence ID" value="XM_045427307.1"/>
</dbReference>
<reference evidence="2" key="1">
    <citation type="submission" date="2009-02" db="EMBL/GenBank/DDBJ databases">
        <title>The Genome Sequence of Ajellomyces capsulatus strain G186AR.</title>
        <authorList>
            <consortium name="The Broad Institute Genome Sequencing Platform"/>
            <person name="Champion M."/>
            <person name="Cuomo C."/>
            <person name="Ma L.-J."/>
            <person name="Henn M.R."/>
            <person name="Sil A."/>
            <person name="Goldman B."/>
            <person name="Young S.K."/>
            <person name="Kodira C.D."/>
            <person name="Zeng Q."/>
            <person name="Koehrsen M."/>
            <person name="Alvarado L."/>
            <person name="Berlin A."/>
            <person name="Borenstein D."/>
            <person name="Chen Z."/>
            <person name="Engels R."/>
            <person name="Freedman E."/>
            <person name="Gellesch M."/>
            <person name="Goldberg J."/>
            <person name="Griggs A."/>
            <person name="Gujja S."/>
            <person name="Heiman D."/>
            <person name="Hepburn T."/>
            <person name="Howarth C."/>
            <person name="Jen D."/>
            <person name="Larson L."/>
            <person name="Lewis B."/>
            <person name="Mehta T."/>
            <person name="Park D."/>
            <person name="Pearson M."/>
            <person name="Roberts A."/>
            <person name="Saif S."/>
            <person name="Shea T."/>
            <person name="Shenoy N."/>
            <person name="Sisk P."/>
            <person name="Stolte C."/>
            <person name="Sykes S."/>
            <person name="Walk T."/>
            <person name="White J."/>
            <person name="Yandava C."/>
            <person name="Klein B."/>
            <person name="McEwen J.G."/>
            <person name="Puccia R."/>
            <person name="Goldman G.H."/>
            <person name="Felipe M.S."/>
            <person name="Nino-Vega G."/>
            <person name="San-Blas G."/>
            <person name="Taylor J."/>
            <person name="Mendoza L."/>
            <person name="Galagan J."/>
            <person name="Nusbaum C."/>
            <person name="Birren B."/>
        </authorList>
    </citation>
    <scope>NUCLEOTIDE SEQUENCE</scope>
    <source>
        <strain evidence="2">G186AR</strain>
    </source>
</reference>
<protein>
    <submittedName>
        <fullName evidence="2">Uncharacterized protein</fullName>
    </submittedName>
</protein>
<dbReference type="AlphaFoldDB" id="C0NAW1"/>
<name>C0NAW1_AJECG</name>
<organism evidence="2 3">
    <name type="scientific">Ajellomyces capsulatus (strain G186AR / H82 / ATCC MYA-2454 / RMSCC 2432)</name>
    <name type="common">Darling's disease fungus</name>
    <name type="synonym">Histoplasma capsulatum</name>
    <dbReference type="NCBI Taxonomy" id="447093"/>
    <lineage>
        <taxon>Eukaryota</taxon>
        <taxon>Fungi</taxon>
        <taxon>Dikarya</taxon>
        <taxon>Ascomycota</taxon>
        <taxon>Pezizomycotina</taxon>
        <taxon>Eurotiomycetes</taxon>
        <taxon>Eurotiomycetidae</taxon>
        <taxon>Onygenales</taxon>
        <taxon>Ajellomycetaceae</taxon>
        <taxon>Histoplasma</taxon>
    </lineage>
</organism>
<keyword evidence="3" id="KW-1185">Reference proteome</keyword>